<dbReference type="OrthoDB" id="9772053at2"/>
<dbReference type="InterPro" id="IPR023367">
    <property type="entry name" value="Peptidase_M42_dom2"/>
</dbReference>
<comment type="similarity">
    <text evidence="1 6">Belongs to the peptidase M42 family.</text>
</comment>
<evidence type="ECO:0000256" key="2">
    <source>
        <dbReference type="ARBA" id="ARBA00022438"/>
    </source>
</evidence>
<feature type="binding site" evidence="7">
    <location>
        <position position="163"/>
    </location>
    <ligand>
        <name>Zn(2+)</name>
        <dbReference type="ChEBI" id="CHEBI:29105"/>
        <label>2</label>
    </ligand>
</feature>
<dbReference type="RefSeq" id="WP_074954878.1">
    <property type="nucleotide sequence ID" value="NZ_FPBV01000019.1"/>
</dbReference>
<evidence type="ECO:0000313" key="9">
    <source>
        <dbReference type="Proteomes" id="UP000183508"/>
    </source>
</evidence>
<dbReference type="STRING" id="392015.SAMN05421543_1196"/>
<keyword evidence="2" id="KW-0031">Aminopeptidase</keyword>
<feature type="binding site" evidence="7">
    <location>
        <position position="216"/>
    </location>
    <ligand>
        <name>Zn(2+)</name>
        <dbReference type="ChEBI" id="CHEBI:29105"/>
        <label>1</label>
    </ligand>
</feature>
<dbReference type="eggNOG" id="COG1363">
    <property type="taxonomic scope" value="Bacteria"/>
</dbReference>
<keyword evidence="5" id="KW-0378">Hydrolase</keyword>
<evidence type="ECO:0000256" key="3">
    <source>
        <dbReference type="ARBA" id="ARBA00022670"/>
    </source>
</evidence>
<keyword evidence="9" id="KW-1185">Reference proteome</keyword>
<evidence type="ECO:0000256" key="5">
    <source>
        <dbReference type="ARBA" id="ARBA00022801"/>
    </source>
</evidence>
<dbReference type="EMBL" id="FPBV01000019">
    <property type="protein sequence ID" value="SFV00724.1"/>
    <property type="molecule type" value="Genomic_DNA"/>
</dbReference>
<dbReference type="SUPFAM" id="SSF53187">
    <property type="entry name" value="Zn-dependent exopeptidases"/>
    <property type="match status" value="1"/>
</dbReference>
<dbReference type="Proteomes" id="UP000183508">
    <property type="component" value="Unassembled WGS sequence"/>
</dbReference>
<sequence length="327" mass="34194">MKERILEWAGYVAPSGSEGGLQEALLGAVREAADEVRVDVLGNGIATKRGEGPHVVLVAHADEPGVMAIHVDERGFLRLISIGDVPAHELVGRQVRFTNGVTGIIGVEGKVKREDIGFEHLYADIGAESEEEARSRVPLGTAGVVWEPLSEIGTHRLAGRALDNRAGCAVAAEAFLQLAALGRRVSVVFSAQQAVGARGAGTAAFQLNPDLAIVIDAAPAGDMPEAPRMALSLGKGPCVKIMDGTAVVPLDVKDHLVESARRLGLAIQYEVWPRGLSDAGAVQLSQGGVKVGGVSYPARRLGGLAQVIDLRDVAGAVRLVVEAARSW</sequence>
<dbReference type="PIRSF" id="PIRSF001123">
    <property type="entry name" value="PepA_GA"/>
    <property type="match status" value="1"/>
</dbReference>
<dbReference type="GO" id="GO:0004177">
    <property type="term" value="F:aminopeptidase activity"/>
    <property type="evidence" value="ECO:0007669"/>
    <property type="project" value="UniProtKB-UniRule"/>
</dbReference>
<feature type="binding site" evidence="7">
    <location>
        <position position="60"/>
    </location>
    <ligand>
        <name>Zn(2+)</name>
        <dbReference type="ChEBI" id="CHEBI:29105"/>
        <label>1</label>
    </ligand>
</feature>
<evidence type="ECO:0000256" key="7">
    <source>
        <dbReference type="PIRSR" id="PIRSR001123-2"/>
    </source>
</evidence>
<reference evidence="9" key="1">
    <citation type="submission" date="2016-10" db="EMBL/GenBank/DDBJ databases">
        <authorList>
            <person name="Varghese N."/>
        </authorList>
    </citation>
    <scope>NUCLEOTIDE SEQUENCE [LARGE SCALE GENOMIC DNA]</scope>
    <source>
        <strain evidence="9">DSM 17980</strain>
    </source>
</reference>
<name>A0A1I7KTU4_9BACL</name>
<comment type="cofactor">
    <cofactor evidence="7">
        <name>a divalent metal cation</name>
        <dbReference type="ChEBI" id="CHEBI:60240"/>
    </cofactor>
    <text evidence="7">Binds 2 divalent metal cations per subunit.</text>
</comment>
<feature type="binding site" evidence="7">
    <location>
        <position position="163"/>
    </location>
    <ligand>
        <name>Zn(2+)</name>
        <dbReference type="ChEBI" id="CHEBI:29105"/>
        <label>1</label>
    </ligand>
</feature>
<dbReference type="GO" id="GO:0006508">
    <property type="term" value="P:proteolysis"/>
    <property type="evidence" value="ECO:0007669"/>
    <property type="project" value="UniProtKB-KW"/>
</dbReference>
<dbReference type="Pfam" id="PF05343">
    <property type="entry name" value="Peptidase_M42"/>
    <property type="match status" value="1"/>
</dbReference>
<evidence type="ECO:0000313" key="8">
    <source>
        <dbReference type="EMBL" id="SFV00724.1"/>
    </source>
</evidence>
<dbReference type="GO" id="GO:0046872">
    <property type="term" value="F:metal ion binding"/>
    <property type="evidence" value="ECO:0007669"/>
    <property type="project" value="UniProtKB-UniRule"/>
</dbReference>
<organism evidence="8 9">
    <name type="scientific">Alicyclobacillus macrosporangiidus</name>
    <dbReference type="NCBI Taxonomy" id="392015"/>
    <lineage>
        <taxon>Bacteria</taxon>
        <taxon>Bacillati</taxon>
        <taxon>Bacillota</taxon>
        <taxon>Bacilli</taxon>
        <taxon>Bacillales</taxon>
        <taxon>Alicyclobacillaceae</taxon>
        <taxon>Alicyclobacillus</taxon>
    </lineage>
</organism>
<dbReference type="Gene3D" id="3.40.630.10">
    <property type="entry name" value="Zn peptidases"/>
    <property type="match status" value="1"/>
</dbReference>
<evidence type="ECO:0000256" key="1">
    <source>
        <dbReference type="ARBA" id="ARBA00006272"/>
    </source>
</evidence>
<keyword evidence="3" id="KW-0645">Protease</keyword>
<evidence type="ECO:0000256" key="4">
    <source>
        <dbReference type="ARBA" id="ARBA00022723"/>
    </source>
</evidence>
<proteinExistence type="inferred from homology"/>
<protein>
    <submittedName>
        <fullName evidence="8">Endoglucanase</fullName>
    </submittedName>
</protein>
<dbReference type="AlphaFoldDB" id="A0A1I7KTU4"/>
<evidence type="ECO:0000256" key="6">
    <source>
        <dbReference type="PIRNR" id="PIRNR001123"/>
    </source>
</evidence>
<dbReference type="Gene3D" id="2.40.30.40">
    <property type="entry name" value="Peptidase M42, domain 2"/>
    <property type="match status" value="1"/>
</dbReference>
<dbReference type="SUPFAM" id="SSF101821">
    <property type="entry name" value="Aminopeptidase/glucanase lid domain"/>
    <property type="match status" value="1"/>
</dbReference>
<gene>
    <name evidence="8" type="ORF">SAMN05421543_1196</name>
</gene>
<dbReference type="InterPro" id="IPR008007">
    <property type="entry name" value="Peptidase_M42"/>
</dbReference>
<dbReference type="InterPro" id="IPR051464">
    <property type="entry name" value="Peptidase_M42_aminopept"/>
</dbReference>
<keyword evidence="4 7" id="KW-0479">Metal-binding</keyword>
<dbReference type="PANTHER" id="PTHR32481">
    <property type="entry name" value="AMINOPEPTIDASE"/>
    <property type="match status" value="1"/>
</dbReference>
<accession>A0A1I7KTU4</accession>
<dbReference type="PANTHER" id="PTHR32481:SF0">
    <property type="entry name" value="AMINOPEPTIDASE YPDE-RELATED"/>
    <property type="match status" value="1"/>
</dbReference>